<proteinExistence type="predicted"/>
<name>A0A0M3IKF1_ASCLU</name>
<dbReference type="Proteomes" id="UP000036681">
    <property type="component" value="Unplaced"/>
</dbReference>
<evidence type="ECO:0000256" key="1">
    <source>
        <dbReference type="SAM" id="SignalP"/>
    </source>
</evidence>
<evidence type="ECO:0000313" key="2">
    <source>
        <dbReference type="Proteomes" id="UP000036681"/>
    </source>
</evidence>
<dbReference type="AlphaFoldDB" id="A0A0M3IKF1"/>
<sequence length="44" mass="4957">MHLAVALLVCLFAPSMLSISIFDSSLQRKYNSKHNEWPPDVVVV</sequence>
<keyword evidence="1" id="KW-0732">Signal</keyword>
<organism evidence="2 3">
    <name type="scientific">Ascaris lumbricoides</name>
    <name type="common">Giant roundworm</name>
    <dbReference type="NCBI Taxonomy" id="6252"/>
    <lineage>
        <taxon>Eukaryota</taxon>
        <taxon>Metazoa</taxon>
        <taxon>Ecdysozoa</taxon>
        <taxon>Nematoda</taxon>
        <taxon>Chromadorea</taxon>
        <taxon>Rhabditida</taxon>
        <taxon>Spirurina</taxon>
        <taxon>Ascaridomorpha</taxon>
        <taxon>Ascaridoidea</taxon>
        <taxon>Ascarididae</taxon>
        <taxon>Ascaris</taxon>
    </lineage>
</organism>
<feature type="signal peptide" evidence="1">
    <location>
        <begin position="1"/>
        <end position="18"/>
    </location>
</feature>
<protein>
    <submittedName>
        <fullName evidence="3">Chemokine (C-C motif) ligand 14</fullName>
    </submittedName>
</protein>
<keyword evidence="2" id="KW-1185">Reference proteome</keyword>
<evidence type="ECO:0000313" key="3">
    <source>
        <dbReference type="WBParaSite" id="ALUE_0001921401-mRNA-1"/>
    </source>
</evidence>
<reference evidence="3" key="1">
    <citation type="submission" date="2017-02" db="UniProtKB">
        <authorList>
            <consortium name="WormBaseParasite"/>
        </authorList>
    </citation>
    <scope>IDENTIFICATION</scope>
</reference>
<dbReference type="WBParaSite" id="ALUE_0001921401-mRNA-1">
    <property type="protein sequence ID" value="ALUE_0001921401-mRNA-1"/>
    <property type="gene ID" value="ALUE_0001921401"/>
</dbReference>
<accession>A0A0M3IKF1</accession>
<feature type="chain" id="PRO_5005657348" evidence="1">
    <location>
        <begin position="19"/>
        <end position="44"/>
    </location>
</feature>